<dbReference type="Pfam" id="PF01636">
    <property type="entry name" value="APH"/>
    <property type="match status" value="1"/>
</dbReference>
<evidence type="ECO:0000256" key="8">
    <source>
        <dbReference type="ARBA" id="ARBA00022840"/>
    </source>
</evidence>
<evidence type="ECO:0000256" key="6">
    <source>
        <dbReference type="ARBA" id="ARBA00022723"/>
    </source>
</evidence>
<dbReference type="PANTHER" id="PTHR33540">
    <property type="entry name" value="TRNA THREONYLCARBAMOYLADENOSINE BIOSYNTHESIS PROTEIN TSAE"/>
    <property type="match status" value="1"/>
</dbReference>
<comment type="subcellular location">
    <subcellularLocation>
        <location evidence="1">Cytoplasm</location>
    </subcellularLocation>
</comment>
<keyword evidence="7" id="KW-0547">Nucleotide-binding</keyword>
<dbReference type="RefSeq" id="WP_184221358.1">
    <property type="nucleotide sequence ID" value="NZ_JACIIU010000004.1"/>
</dbReference>
<dbReference type="NCBIfam" id="TIGR00150">
    <property type="entry name" value="T6A_YjeE"/>
    <property type="match status" value="1"/>
</dbReference>
<evidence type="ECO:0000259" key="11">
    <source>
        <dbReference type="Pfam" id="PF01636"/>
    </source>
</evidence>
<gene>
    <name evidence="12" type="ORF">FHS77_001242</name>
</gene>
<evidence type="ECO:0000313" key="13">
    <source>
        <dbReference type="Proteomes" id="UP000555393"/>
    </source>
</evidence>
<dbReference type="SUPFAM" id="SSF56112">
    <property type="entry name" value="Protein kinase-like (PK-like)"/>
    <property type="match status" value="1"/>
</dbReference>
<dbReference type="PIRSF" id="PIRSF036599">
    <property type="entry name" value="AtpPhos"/>
    <property type="match status" value="1"/>
</dbReference>
<keyword evidence="8" id="KW-0067">ATP-binding</keyword>
<dbReference type="InterPro" id="IPR012180">
    <property type="entry name" value="Bifunc_ATPase/PTrfase"/>
</dbReference>
<evidence type="ECO:0000313" key="12">
    <source>
        <dbReference type="EMBL" id="MBB6260701.1"/>
    </source>
</evidence>
<comment type="similarity">
    <text evidence="2">Belongs to the TsaE family.</text>
</comment>
<dbReference type="GO" id="GO:0005524">
    <property type="term" value="F:ATP binding"/>
    <property type="evidence" value="ECO:0007669"/>
    <property type="project" value="UniProtKB-KW"/>
</dbReference>
<keyword evidence="5" id="KW-0819">tRNA processing</keyword>
<proteinExistence type="inferred from homology"/>
<keyword evidence="13" id="KW-1185">Reference proteome</keyword>
<dbReference type="Gene3D" id="3.30.200.20">
    <property type="entry name" value="Phosphorylase Kinase, domain 1"/>
    <property type="match status" value="1"/>
</dbReference>
<dbReference type="AlphaFoldDB" id="A0A841M305"/>
<dbReference type="SUPFAM" id="SSF52540">
    <property type="entry name" value="P-loop containing nucleoside triphosphate hydrolases"/>
    <property type="match status" value="1"/>
</dbReference>
<dbReference type="Pfam" id="PF02367">
    <property type="entry name" value="TsaE"/>
    <property type="match status" value="1"/>
</dbReference>
<evidence type="ECO:0000256" key="4">
    <source>
        <dbReference type="ARBA" id="ARBA00022490"/>
    </source>
</evidence>
<keyword evidence="6" id="KW-0479">Metal-binding</keyword>
<evidence type="ECO:0000256" key="9">
    <source>
        <dbReference type="ARBA" id="ARBA00022842"/>
    </source>
</evidence>
<evidence type="ECO:0000256" key="10">
    <source>
        <dbReference type="ARBA" id="ARBA00032441"/>
    </source>
</evidence>
<dbReference type="Proteomes" id="UP000555393">
    <property type="component" value="Unassembled WGS sequence"/>
</dbReference>
<dbReference type="GO" id="GO:0046872">
    <property type="term" value="F:metal ion binding"/>
    <property type="evidence" value="ECO:0007669"/>
    <property type="project" value="UniProtKB-KW"/>
</dbReference>
<evidence type="ECO:0000256" key="1">
    <source>
        <dbReference type="ARBA" id="ARBA00004496"/>
    </source>
</evidence>
<keyword evidence="9" id="KW-0460">Magnesium</keyword>
<sequence>MSASEVFEIRLPDEAATIALGEDLALALNRGDLVTLSGDLGAGKSSLARALIRTIANDESYEVPSPSFTLVQAYDELRLPIAHADLYRLSGGDELDELGFDEFLQDGAVLVEWPEQADGMLGTPAFAIELRHPANGEQGRLVTITAQTNAAKRFTRSRAIRTFLEEHKRLFNAQPAKRRYLLGDASPRAYETVSSDFGTEILMNAPELTSEPLLPNGKTYRKTAHIAESCIPFSTIGKLIKAQGFRVPEIYAEDLANGFILMEHLGVDGVLDENRQPIVTRYLEAARFLAHFHQVEWPLSVKVAGCDDYQFAPFDRDAMMIEVDLLCSWYLPRITGKQPDEAQKQSYHDAWDEVFLKLATAEKSLLLRDYHSPNLFWFEEKSGIDRIGMIDFQDAMNGPAAYDLASLALDARVTIAAELEQQIIAAYCETRKSLEKAFDEAAFMSAYAIMGAQRNSKILGIFVRLDERDGKPHYLAHLPRIQDYLRRVLTHPDLKPVADWYEKYGLLTEKKP</sequence>
<dbReference type="InterPro" id="IPR027417">
    <property type="entry name" value="P-loop_NTPase"/>
</dbReference>
<reference evidence="12 13" key="1">
    <citation type="submission" date="2020-08" db="EMBL/GenBank/DDBJ databases">
        <title>Genomic Encyclopedia of Type Strains, Phase IV (KMG-IV): sequencing the most valuable type-strain genomes for metagenomic binning, comparative biology and taxonomic classification.</title>
        <authorList>
            <person name="Goeker M."/>
        </authorList>
    </citation>
    <scope>NUCLEOTIDE SEQUENCE [LARGE SCALE GENOMIC DNA]</scope>
    <source>
        <strain evidence="12 13">DSM 22336</strain>
    </source>
</reference>
<name>A0A841M305_9HYPH</name>
<dbReference type="InterPro" id="IPR003442">
    <property type="entry name" value="T6A_TsaE"/>
</dbReference>
<dbReference type="InterPro" id="IPR011009">
    <property type="entry name" value="Kinase-like_dom_sf"/>
</dbReference>
<dbReference type="GO" id="GO:0002949">
    <property type="term" value="P:tRNA threonylcarbamoyladenosine modification"/>
    <property type="evidence" value="ECO:0007669"/>
    <property type="project" value="InterPro"/>
</dbReference>
<evidence type="ECO:0000256" key="7">
    <source>
        <dbReference type="ARBA" id="ARBA00022741"/>
    </source>
</evidence>
<dbReference type="InterPro" id="IPR002575">
    <property type="entry name" value="Aminoglycoside_PTrfase"/>
</dbReference>
<protein>
    <recommendedName>
        <fullName evidence="3">tRNA threonylcarbamoyladenosine biosynthesis protein TsaE</fullName>
    </recommendedName>
    <alternativeName>
        <fullName evidence="10">t(6)A37 threonylcarbamoyladenosine biosynthesis protein TsaE</fullName>
    </alternativeName>
</protein>
<keyword evidence="4" id="KW-0963">Cytoplasm</keyword>
<organism evidence="12 13">
    <name type="scientific">Paenochrobactrum gallinarii</name>
    <dbReference type="NCBI Taxonomy" id="643673"/>
    <lineage>
        <taxon>Bacteria</taxon>
        <taxon>Pseudomonadati</taxon>
        <taxon>Pseudomonadota</taxon>
        <taxon>Alphaproteobacteria</taxon>
        <taxon>Hyphomicrobiales</taxon>
        <taxon>Brucellaceae</taxon>
        <taxon>Paenochrobactrum</taxon>
    </lineage>
</organism>
<comment type="caution">
    <text evidence="12">The sequence shown here is derived from an EMBL/GenBank/DDBJ whole genome shotgun (WGS) entry which is preliminary data.</text>
</comment>
<evidence type="ECO:0000256" key="2">
    <source>
        <dbReference type="ARBA" id="ARBA00007599"/>
    </source>
</evidence>
<dbReference type="GO" id="GO:0005737">
    <property type="term" value="C:cytoplasm"/>
    <property type="evidence" value="ECO:0007669"/>
    <property type="project" value="UniProtKB-SubCell"/>
</dbReference>
<dbReference type="Gene3D" id="3.90.1200.10">
    <property type="match status" value="1"/>
</dbReference>
<evidence type="ECO:0000256" key="3">
    <source>
        <dbReference type="ARBA" id="ARBA00019010"/>
    </source>
</evidence>
<accession>A0A841M305</accession>
<dbReference type="Gene3D" id="3.40.50.300">
    <property type="entry name" value="P-loop containing nucleotide triphosphate hydrolases"/>
    <property type="match status" value="1"/>
</dbReference>
<feature type="domain" description="Aminoglycoside phosphotransferase" evidence="11">
    <location>
        <begin position="181"/>
        <end position="434"/>
    </location>
</feature>
<dbReference type="EMBL" id="JACIIU010000004">
    <property type="protein sequence ID" value="MBB6260701.1"/>
    <property type="molecule type" value="Genomic_DNA"/>
</dbReference>
<evidence type="ECO:0000256" key="5">
    <source>
        <dbReference type="ARBA" id="ARBA00022694"/>
    </source>
</evidence>
<dbReference type="PANTHER" id="PTHR33540:SF2">
    <property type="entry name" value="TRNA THREONYLCARBAMOYLADENOSINE BIOSYNTHESIS PROTEIN TSAE"/>
    <property type="match status" value="1"/>
</dbReference>